<sequence length="162" mass="17916">MKHKMNGGGGEKRKTNESEEKNNKRPYRGTGVEQLERLRLQQKITHPHQPPPHYFPLIYPPSSFNTHNYFPHYAPAPPILSSIPNYSATHHSQKMGIYGGSKVIEVPKLRWNGLFVETIGVGNSTSTLQEETGVMPIQRNNAGGGGGGEVKAITIKFGNSKL</sequence>
<dbReference type="AlphaFoldDB" id="A0AAD8KXI9"/>
<evidence type="ECO:0000256" key="1">
    <source>
        <dbReference type="ARBA" id="ARBA00022491"/>
    </source>
</evidence>
<dbReference type="EMBL" id="JAUHHV010000003">
    <property type="protein sequence ID" value="KAK1430972.1"/>
    <property type="molecule type" value="Genomic_DNA"/>
</dbReference>
<evidence type="ECO:0000256" key="4">
    <source>
        <dbReference type="SAM" id="MobiDB-lite"/>
    </source>
</evidence>
<feature type="compositionally biased region" description="Basic and acidic residues" evidence="4">
    <location>
        <begin position="10"/>
        <end position="23"/>
    </location>
</feature>
<proteinExistence type="predicted"/>
<dbReference type="PANTHER" id="PTHR33388:SF2">
    <property type="entry name" value="PROTEIN SPOROCYTELESS"/>
    <property type="match status" value="1"/>
</dbReference>
<dbReference type="InterPro" id="IPR040356">
    <property type="entry name" value="SPEAR"/>
</dbReference>
<dbReference type="Proteomes" id="UP001229421">
    <property type="component" value="Unassembled WGS sequence"/>
</dbReference>
<accession>A0AAD8KXI9</accession>
<feature type="region of interest" description="Disordered" evidence="4">
    <location>
        <begin position="1"/>
        <end position="33"/>
    </location>
</feature>
<keyword evidence="1" id="KW-0678">Repressor</keyword>
<name>A0AAD8KXI9_TARER</name>
<keyword evidence="2" id="KW-0805">Transcription regulation</keyword>
<gene>
    <name evidence="5" type="ORF">QVD17_14131</name>
</gene>
<dbReference type="GO" id="GO:0003700">
    <property type="term" value="F:DNA-binding transcription factor activity"/>
    <property type="evidence" value="ECO:0007669"/>
    <property type="project" value="InterPro"/>
</dbReference>
<protein>
    <submittedName>
        <fullName evidence="5">Uncharacterized protein</fullName>
    </submittedName>
</protein>
<evidence type="ECO:0000313" key="6">
    <source>
        <dbReference type="Proteomes" id="UP001229421"/>
    </source>
</evidence>
<reference evidence="5" key="1">
    <citation type="journal article" date="2023" name="bioRxiv">
        <title>Improved chromosome-level genome assembly for marigold (Tagetes erecta).</title>
        <authorList>
            <person name="Jiang F."/>
            <person name="Yuan L."/>
            <person name="Wang S."/>
            <person name="Wang H."/>
            <person name="Xu D."/>
            <person name="Wang A."/>
            <person name="Fan W."/>
        </authorList>
    </citation>
    <scope>NUCLEOTIDE SEQUENCE</scope>
    <source>
        <strain evidence="5">WSJ</strain>
        <tissue evidence="5">Leaf</tissue>
    </source>
</reference>
<dbReference type="PANTHER" id="PTHR33388">
    <property type="entry name" value="OS01G0212500 PROTEIN"/>
    <property type="match status" value="1"/>
</dbReference>
<organism evidence="5 6">
    <name type="scientific">Tagetes erecta</name>
    <name type="common">African marigold</name>
    <dbReference type="NCBI Taxonomy" id="13708"/>
    <lineage>
        <taxon>Eukaryota</taxon>
        <taxon>Viridiplantae</taxon>
        <taxon>Streptophyta</taxon>
        <taxon>Embryophyta</taxon>
        <taxon>Tracheophyta</taxon>
        <taxon>Spermatophyta</taxon>
        <taxon>Magnoliopsida</taxon>
        <taxon>eudicotyledons</taxon>
        <taxon>Gunneridae</taxon>
        <taxon>Pentapetalae</taxon>
        <taxon>asterids</taxon>
        <taxon>campanulids</taxon>
        <taxon>Asterales</taxon>
        <taxon>Asteraceae</taxon>
        <taxon>Asteroideae</taxon>
        <taxon>Heliantheae alliance</taxon>
        <taxon>Tageteae</taxon>
        <taxon>Tagetes</taxon>
    </lineage>
</organism>
<keyword evidence="6" id="KW-1185">Reference proteome</keyword>
<keyword evidence="3" id="KW-0804">Transcription</keyword>
<evidence type="ECO:0000313" key="5">
    <source>
        <dbReference type="EMBL" id="KAK1430972.1"/>
    </source>
</evidence>
<evidence type="ECO:0000256" key="2">
    <source>
        <dbReference type="ARBA" id="ARBA00023015"/>
    </source>
</evidence>
<evidence type="ECO:0000256" key="3">
    <source>
        <dbReference type="ARBA" id="ARBA00023163"/>
    </source>
</evidence>
<comment type="caution">
    <text evidence="5">The sequence shown here is derived from an EMBL/GenBank/DDBJ whole genome shotgun (WGS) entry which is preliminary data.</text>
</comment>